<dbReference type="PROSITE" id="PS51257">
    <property type="entry name" value="PROKAR_LIPOPROTEIN"/>
    <property type="match status" value="1"/>
</dbReference>
<comment type="caution">
    <text evidence="3">The sequence shown here is derived from an EMBL/GenBank/DDBJ whole genome shotgun (WGS) entry which is preliminary data.</text>
</comment>
<name>A0A9P4J1W7_9PEZI</name>
<gene>
    <name evidence="3" type="ORF">K461DRAFT_270289</name>
</gene>
<dbReference type="Proteomes" id="UP000799439">
    <property type="component" value="Unassembled WGS sequence"/>
</dbReference>
<dbReference type="OrthoDB" id="21678at2759"/>
<evidence type="ECO:0008006" key="5">
    <source>
        <dbReference type="Google" id="ProtNLM"/>
    </source>
</evidence>
<dbReference type="PANTHER" id="PTHR37981">
    <property type="entry name" value="LIPASE 2"/>
    <property type="match status" value="1"/>
</dbReference>
<organism evidence="3 4">
    <name type="scientific">Myriangium duriaei CBS 260.36</name>
    <dbReference type="NCBI Taxonomy" id="1168546"/>
    <lineage>
        <taxon>Eukaryota</taxon>
        <taxon>Fungi</taxon>
        <taxon>Dikarya</taxon>
        <taxon>Ascomycota</taxon>
        <taxon>Pezizomycotina</taxon>
        <taxon>Dothideomycetes</taxon>
        <taxon>Dothideomycetidae</taxon>
        <taxon>Myriangiales</taxon>
        <taxon>Myriangiaceae</taxon>
        <taxon>Myriangium</taxon>
    </lineage>
</organism>
<dbReference type="AlphaFoldDB" id="A0A9P4J1W7"/>
<evidence type="ECO:0000313" key="3">
    <source>
        <dbReference type="EMBL" id="KAF2150904.1"/>
    </source>
</evidence>
<dbReference type="InterPro" id="IPR036514">
    <property type="entry name" value="SGNH_hydro_sf"/>
</dbReference>
<evidence type="ECO:0000313" key="4">
    <source>
        <dbReference type="Proteomes" id="UP000799439"/>
    </source>
</evidence>
<feature type="chain" id="PRO_5040119495" description="SGNH hydrolase-type esterase domain-containing protein" evidence="2">
    <location>
        <begin position="20"/>
        <end position="667"/>
    </location>
</feature>
<evidence type="ECO:0000256" key="2">
    <source>
        <dbReference type="SAM" id="SignalP"/>
    </source>
</evidence>
<dbReference type="EMBL" id="ML996089">
    <property type="protein sequence ID" value="KAF2150904.1"/>
    <property type="molecule type" value="Genomic_DNA"/>
</dbReference>
<feature type="signal peptide" evidence="2">
    <location>
        <begin position="1"/>
        <end position="19"/>
    </location>
</feature>
<dbReference type="Gene3D" id="3.40.50.1110">
    <property type="entry name" value="SGNH hydrolase"/>
    <property type="match status" value="1"/>
</dbReference>
<reference evidence="3" key="1">
    <citation type="journal article" date="2020" name="Stud. Mycol.">
        <title>101 Dothideomycetes genomes: a test case for predicting lifestyles and emergence of pathogens.</title>
        <authorList>
            <person name="Haridas S."/>
            <person name="Albert R."/>
            <person name="Binder M."/>
            <person name="Bloem J."/>
            <person name="Labutti K."/>
            <person name="Salamov A."/>
            <person name="Andreopoulos B."/>
            <person name="Baker S."/>
            <person name="Barry K."/>
            <person name="Bills G."/>
            <person name="Bluhm B."/>
            <person name="Cannon C."/>
            <person name="Castanera R."/>
            <person name="Culley D."/>
            <person name="Daum C."/>
            <person name="Ezra D."/>
            <person name="Gonzalez J."/>
            <person name="Henrissat B."/>
            <person name="Kuo A."/>
            <person name="Liang C."/>
            <person name="Lipzen A."/>
            <person name="Lutzoni F."/>
            <person name="Magnuson J."/>
            <person name="Mondo S."/>
            <person name="Nolan M."/>
            <person name="Ohm R."/>
            <person name="Pangilinan J."/>
            <person name="Park H.-J."/>
            <person name="Ramirez L."/>
            <person name="Alfaro M."/>
            <person name="Sun H."/>
            <person name="Tritt A."/>
            <person name="Yoshinaga Y."/>
            <person name="Zwiers L.-H."/>
            <person name="Turgeon B."/>
            <person name="Goodwin S."/>
            <person name="Spatafora J."/>
            <person name="Crous P."/>
            <person name="Grigoriev I."/>
        </authorList>
    </citation>
    <scope>NUCLEOTIDE SEQUENCE</scope>
    <source>
        <strain evidence="3">CBS 260.36</strain>
    </source>
</reference>
<keyword evidence="2" id="KW-0732">Signal</keyword>
<dbReference type="PANTHER" id="PTHR37981:SF1">
    <property type="entry name" value="SGNH HYDROLASE-TYPE ESTERASE DOMAIN-CONTAINING PROTEIN"/>
    <property type="match status" value="1"/>
</dbReference>
<keyword evidence="4" id="KW-1185">Reference proteome</keyword>
<evidence type="ECO:0000256" key="1">
    <source>
        <dbReference type="SAM" id="MobiDB-lite"/>
    </source>
</evidence>
<feature type="region of interest" description="Disordered" evidence="1">
    <location>
        <begin position="29"/>
        <end position="48"/>
    </location>
</feature>
<sequence length="667" mass="72846">MRHILRSLTALATLGSCVSIPSSSIHIQSGKGSQLASGSPMAREVTSPDDGFDQSDLSFITRLAAIGDSYSAGIGAGNRLGTAWNIPKLAQDWACSRYDQAYPYLIHHDERLGDPNNRNFQFRSCSGAITTDVVEKQIPTIDANQQAILVSAGGNDAELVNILNQCIYQWASINAAKVEAIKAQVAIHNHISSDQNQIDWDALGLDCDAQLARTKRIIETDAFSHKLDLGHDLSYWFWAEDLSTECDTVSWTSIIYTSQDSFNSGQRLTRDHRRTMNGLVDAVNAKLSAAAVRAGASVKFVEYDEYVGQFNGRFCEAGVDESSSSQSNSRPVSMFYEMNTWDFLGSDTWKRSDDTAFNYTFEGAVNQLAMISLLVDPGARLIIGGNVDTANNRTAAIKVAANKDFGIPKPLPDGYGRVFHPQPLLHQIIANKVIYHMSDLNAQRHGFPAVPEALNLGICSTVTGNEPGANDLQAAMHPMITFYKTPPSSTDSWEPSDYEMDLAVAKALPGPDAVVDENWTRVIREAIAAKHKIFGYVRTGYLGSSKQLLATRTGSINSGDWYAQALADVDTWYSLFGEGLAGIVLDEAADSCQAANAYRILKVDIKTKYKMAKVVLKTSLKLKKCFDDAADLLLYDVGRTDGAASPSSVHVNLTPQRTDYAVTYLVN</sequence>
<accession>A0A9P4J1W7</accession>
<dbReference type="SUPFAM" id="SSF52266">
    <property type="entry name" value="SGNH hydrolase"/>
    <property type="match status" value="1"/>
</dbReference>
<dbReference type="GO" id="GO:0006629">
    <property type="term" value="P:lipid metabolic process"/>
    <property type="evidence" value="ECO:0007669"/>
    <property type="project" value="TreeGrafter"/>
</dbReference>
<protein>
    <recommendedName>
        <fullName evidence="5">SGNH hydrolase-type esterase domain-containing protein</fullName>
    </recommendedName>
</protein>
<dbReference type="InterPro" id="IPR037460">
    <property type="entry name" value="SEST-like"/>
</dbReference>
<dbReference type="GO" id="GO:0016788">
    <property type="term" value="F:hydrolase activity, acting on ester bonds"/>
    <property type="evidence" value="ECO:0007669"/>
    <property type="project" value="InterPro"/>
</dbReference>
<proteinExistence type="predicted"/>